<proteinExistence type="predicted"/>
<accession>A0A8J2TZH1</accession>
<dbReference type="Pfam" id="PF19516">
    <property type="entry name" value="DUF6049"/>
    <property type="match status" value="1"/>
</dbReference>
<feature type="signal peptide" evidence="3">
    <location>
        <begin position="1"/>
        <end position="21"/>
    </location>
</feature>
<name>A0A8J2TZH1_9MICO</name>
<sequence length="792" mass="81986">MTLRLLLAGAAALLATLTALAPMPATADRPAHAHPATTQSPAQDTAQNTVAGTVQGTPAGAAPQDTPGGAILSVELTDVAARTGPEESLRVRGVLRNTGTAAVADPALTLGLNPRNLSSRTAIASWTGNPQNLQAVATSRSQGDASGQDPAQGGAAADDDEDLRVPELPDELGPGEDIAFEFSVPGGQLGLPSQNGGTNWGPRGINVNAAGTDTTAGTRTLSANAPAFTVWYPDPALEPTRVSLLIPFTAQEATGQDGLVPAEDLVAATASNGGNGADGIGRLTALLETAEAHPEAALAVDPLLLASIRHALGQDSQDEDSTPQAGAAMPAEEEPPAEPSPQLEAWYEQFVELGAERTVIALPWADADPALLAAGLTSAGEDSQDENLQGARALLETADESSATITEVFPEAREDVAWPVLGRVSTHDLDTIAGQNRTVILSDTQQPSYQPYTASALSSLTSSSEAGAGRQLQTLVVDAELYGLLGTIEPEGTGADWTGRGAALSALMAQTAAITAQRPFDQRTLFLPLPREHTAGAAGTAAAVDAMAAAPWLELSDLDGLLDREPVARSPLVEADPASGELARELAAIGAQAAEFNSFLTEPDEADRTIGRVLLECASAAWTRPEEHDACLERARERVDAWTSALHVEEGSPVLLVTGEGTSIPVQVANRGTQPARLTVSLQAQTPQLRAGTSETVEIAPGTTSRVEVPVEGIANGDVTARVVLRSAAGTELGTETAQLVRVRADWEDIGTAIIGAGLVLVLLVGLLRTFRRGRRRLPENQLQAAVERARH</sequence>
<feature type="chain" id="PRO_5038776394" evidence="3">
    <location>
        <begin position="22"/>
        <end position="792"/>
    </location>
</feature>
<gene>
    <name evidence="4" type="ORF">GCM10011333_24310</name>
</gene>
<evidence type="ECO:0000313" key="4">
    <source>
        <dbReference type="EMBL" id="GGA20285.1"/>
    </source>
</evidence>
<feature type="region of interest" description="Disordered" evidence="1">
    <location>
        <begin position="314"/>
        <end position="340"/>
    </location>
</feature>
<keyword evidence="2" id="KW-0812">Transmembrane</keyword>
<feature type="region of interest" description="Disordered" evidence="1">
    <location>
        <begin position="27"/>
        <end position="46"/>
    </location>
</feature>
<keyword evidence="2" id="KW-0472">Membrane</keyword>
<evidence type="ECO:0000256" key="2">
    <source>
        <dbReference type="SAM" id="Phobius"/>
    </source>
</evidence>
<keyword evidence="5" id="KW-1185">Reference proteome</keyword>
<reference evidence="4" key="2">
    <citation type="submission" date="2020-09" db="EMBL/GenBank/DDBJ databases">
        <authorList>
            <person name="Sun Q."/>
            <person name="Zhou Y."/>
        </authorList>
    </citation>
    <scope>NUCLEOTIDE SEQUENCE</scope>
    <source>
        <strain evidence="4">CGMCC 1.12785</strain>
    </source>
</reference>
<keyword evidence="2" id="KW-1133">Transmembrane helix</keyword>
<keyword evidence="3" id="KW-0732">Signal</keyword>
<dbReference type="RefSeq" id="WP_229745127.1">
    <property type="nucleotide sequence ID" value="NZ_BMFY01000010.1"/>
</dbReference>
<organism evidence="4 5">
    <name type="scientific">Sediminivirga luteola</name>
    <dbReference type="NCBI Taxonomy" id="1774748"/>
    <lineage>
        <taxon>Bacteria</taxon>
        <taxon>Bacillati</taxon>
        <taxon>Actinomycetota</taxon>
        <taxon>Actinomycetes</taxon>
        <taxon>Micrococcales</taxon>
        <taxon>Brevibacteriaceae</taxon>
        <taxon>Sediminivirga</taxon>
    </lineage>
</organism>
<feature type="transmembrane region" description="Helical" evidence="2">
    <location>
        <begin position="750"/>
        <end position="768"/>
    </location>
</feature>
<dbReference type="InterPro" id="IPR046112">
    <property type="entry name" value="DUF6049"/>
</dbReference>
<feature type="compositionally biased region" description="Low complexity" evidence="1">
    <location>
        <begin position="142"/>
        <end position="156"/>
    </location>
</feature>
<evidence type="ECO:0000256" key="1">
    <source>
        <dbReference type="SAM" id="MobiDB-lite"/>
    </source>
</evidence>
<evidence type="ECO:0000313" key="5">
    <source>
        <dbReference type="Proteomes" id="UP000616114"/>
    </source>
</evidence>
<reference evidence="4" key="1">
    <citation type="journal article" date="2014" name="Int. J. Syst. Evol. Microbiol.">
        <title>Complete genome sequence of Corynebacterium casei LMG S-19264T (=DSM 44701T), isolated from a smear-ripened cheese.</title>
        <authorList>
            <consortium name="US DOE Joint Genome Institute (JGI-PGF)"/>
            <person name="Walter F."/>
            <person name="Albersmeier A."/>
            <person name="Kalinowski J."/>
            <person name="Ruckert C."/>
        </authorList>
    </citation>
    <scope>NUCLEOTIDE SEQUENCE</scope>
    <source>
        <strain evidence="4">CGMCC 1.12785</strain>
    </source>
</reference>
<dbReference type="EMBL" id="BMFY01000010">
    <property type="protein sequence ID" value="GGA20285.1"/>
    <property type="molecule type" value="Genomic_DNA"/>
</dbReference>
<feature type="region of interest" description="Disordered" evidence="1">
    <location>
        <begin position="136"/>
        <end position="174"/>
    </location>
</feature>
<protein>
    <submittedName>
        <fullName evidence="4">Uncharacterized protein</fullName>
    </submittedName>
</protein>
<evidence type="ECO:0000256" key="3">
    <source>
        <dbReference type="SAM" id="SignalP"/>
    </source>
</evidence>
<feature type="compositionally biased region" description="Polar residues" evidence="1">
    <location>
        <begin position="36"/>
        <end position="46"/>
    </location>
</feature>
<dbReference type="AlphaFoldDB" id="A0A8J2TZH1"/>
<comment type="caution">
    <text evidence="4">The sequence shown here is derived from an EMBL/GenBank/DDBJ whole genome shotgun (WGS) entry which is preliminary data.</text>
</comment>
<feature type="compositionally biased region" description="Acidic residues" evidence="1">
    <location>
        <begin position="157"/>
        <end position="174"/>
    </location>
</feature>
<dbReference type="Proteomes" id="UP000616114">
    <property type="component" value="Unassembled WGS sequence"/>
</dbReference>